<organism>
    <name type="scientific">Ixodes scapularis</name>
    <name type="common">Black-legged tick</name>
    <name type="synonym">Deer tick</name>
    <dbReference type="NCBI Taxonomy" id="6945"/>
    <lineage>
        <taxon>Eukaryota</taxon>
        <taxon>Metazoa</taxon>
        <taxon>Ecdysozoa</taxon>
        <taxon>Arthropoda</taxon>
        <taxon>Chelicerata</taxon>
        <taxon>Arachnida</taxon>
        <taxon>Acari</taxon>
        <taxon>Parasitiformes</taxon>
        <taxon>Ixodida</taxon>
        <taxon>Ixodoidea</taxon>
        <taxon>Ixodidae</taxon>
        <taxon>Ixodinae</taxon>
        <taxon>Ixodes</taxon>
    </lineage>
</organism>
<dbReference type="InParanoid" id="B7PDA8"/>
<gene>
    <name evidence="2" type="ORF">IscW_ISCW002724</name>
</gene>
<dbReference type="EMBL" id="DS689114">
    <property type="protein sequence ID" value="EEC04580.1"/>
    <property type="molecule type" value="Genomic_DNA"/>
</dbReference>
<dbReference type="EMBL" id="ABJB010292580">
    <property type="status" value="NOT_ANNOTATED_CDS"/>
    <property type="molecule type" value="Genomic_DNA"/>
</dbReference>
<dbReference type="Proteomes" id="UP000001555">
    <property type="component" value="Unassembled WGS sequence"/>
</dbReference>
<dbReference type="VEuPathDB" id="VectorBase:ISCP_014649"/>
<dbReference type="VEuPathDB" id="VectorBase:ISCW002724"/>
<sequence length="103" mass="11135">MCKVPSGQENSRVYDICSDIGTCTCAAGQQDAFSKHQALVHHHYGGPFPNAPVLTFRIARANKRVPAGHPSKGLPAKRAKKEHNLSMNIKKDVPNAKSHGIGH</sequence>
<accession>B7PDA8</accession>
<dbReference type="EnsemblMetazoa" id="ISCW002724-RA">
    <property type="protein sequence ID" value="ISCW002724-PA"/>
    <property type="gene ID" value="ISCW002724"/>
</dbReference>
<evidence type="ECO:0000313" key="2">
    <source>
        <dbReference type="EMBL" id="EEC04580.1"/>
    </source>
</evidence>
<dbReference type="PaxDb" id="6945-B7PDA8"/>
<reference evidence="3" key="2">
    <citation type="submission" date="2020-05" db="UniProtKB">
        <authorList>
            <consortium name="EnsemblMetazoa"/>
        </authorList>
    </citation>
    <scope>IDENTIFICATION</scope>
    <source>
        <strain evidence="3">wikel</strain>
    </source>
</reference>
<dbReference type="HOGENOM" id="CLU_2266657_0_0_1"/>
<evidence type="ECO:0000256" key="1">
    <source>
        <dbReference type="SAM" id="MobiDB-lite"/>
    </source>
</evidence>
<dbReference type="AlphaFoldDB" id="B7PDA8"/>
<reference evidence="2 4" key="1">
    <citation type="submission" date="2008-03" db="EMBL/GenBank/DDBJ databases">
        <title>Annotation of Ixodes scapularis.</title>
        <authorList>
            <consortium name="Ixodes scapularis Genome Project Consortium"/>
            <person name="Caler E."/>
            <person name="Hannick L.I."/>
            <person name="Bidwell S."/>
            <person name="Joardar V."/>
            <person name="Thiagarajan M."/>
            <person name="Amedeo P."/>
            <person name="Galinsky K.J."/>
            <person name="Schobel S."/>
            <person name="Inman J."/>
            <person name="Hostetler J."/>
            <person name="Miller J."/>
            <person name="Hammond M."/>
            <person name="Megy K."/>
            <person name="Lawson D."/>
            <person name="Kodira C."/>
            <person name="Sutton G."/>
            <person name="Meyer J."/>
            <person name="Hill C.A."/>
            <person name="Birren B."/>
            <person name="Nene V."/>
            <person name="Collins F."/>
            <person name="Alarcon-Chaidez F."/>
            <person name="Wikel S."/>
            <person name="Strausberg R."/>
        </authorList>
    </citation>
    <scope>NUCLEOTIDE SEQUENCE [LARGE SCALE GENOMIC DNA]</scope>
    <source>
        <strain evidence="4">Wikel</strain>
        <strain evidence="2">Wikel colony</strain>
    </source>
</reference>
<evidence type="ECO:0000313" key="3">
    <source>
        <dbReference type="EnsemblMetazoa" id="ISCW002724-PA"/>
    </source>
</evidence>
<dbReference type="VEuPathDB" id="VectorBase:ISCI002724"/>
<name>B7PDA8_IXOSC</name>
<proteinExistence type="predicted"/>
<feature type="region of interest" description="Disordered" evidence="1">
    <location>
        <begin position="65"/>
        <end position="103"/>
    </location>
</feature>
<protein>
    <submittedName>
        <fullName evidence="2 3">Uncharacterized protein</fullName>
    </submittedName>
</protein>
<evidence type="ECO:0000313" key="4">
    <source>
        <dbReference type="Proteomes" id="UP000001555"/>
    </source>
</evidence>
<dbReference type="OrthoDB" id="6510667at2759"/>
<keyword evidence="4" id="KW-1185">Reference proteome</keyword>